<evidence type="ECO:0000313" key="5">
    <source>
        <dbReference type="Proteomes" id="UP001165090"/>
    </source>
</evidence>
<dbReference type="PANTHER" id="PTHR13341">
    <property type="entry name" value="MIR-INTERACTING SAPOSIN-LIKE PROTEIN"/>
    <property type="match status" value="1"/>
</dbReference>
<feature type="compositionally biased region" description="Low complexity" evidence="1">
    <location>
        <begin position="207"/>
        <end position="218"/>
    </location>
</feature>
<feature type="chain" id="PRO_5046226450" description="DUF3456 domain-containing protein" evidence="2">
    <location>
        <begin position="22"/>
        <end position="232"/>
    </location>
</feature>
<dbReference type="PANTHER" id="PTHR13341:SF2">
    <property type="entry name" value="PROTEIN SEELE"/>
    <property type="match status" value="1"/>
</dbReference>
<dbReference type="InterPro" id="IPR042415">
    <property type="entry name" value="CNPY"/>
</dbReference>
<proteinExistence type="predicted"/>
<feature type="domain" description="DUF3456" evidence="3">
    <location>
        <begin position="31"/>
        <end position="174"/>
    </location>
</feature>
<keyword evidence="2" id="KW-0732">Signal</keyword>
<feature type="region of interest" description="Disordered" evidence="1">
    <location>
        <begin position="180"/>
        <end position="218"/>
    </location>
</feature>
<evidence type="ECO:0000256" key="1">
    <source>
        <dbReference type="SAM" id="MobiDB-lite"/>
    </source>
</evidence>
<evidence type="ECO:0000256" key="2">
    <source>
        <dbReference type="SAM" id="SignalP"/>
    </source>
</evidence>
<sequence>MLKLLFSVFLAAVYLLKGNDAAFLKKIEAPCTACKSVAAELQRRINNEPVRNHLDLRHRLDKDGQRYGKVIAYRSSELRAVELLDGLCNIMRDYSLVSPLGKKTKFWLKVKGEGVGNTGGVTRPQREEEDEKSKRLEAYCGTLIEEYEEEVYEGIMKGGFDTQGVESVLCGKIISPCRRAAESESQSSPSASVTDDGSDSEREATPEEAAAAASGYVESATITADAEGNLEL</sequence>
<dbReference type="EMBL" id="BSDZ01000030">
    <property type="protein sequence ID" value="GLI66296.1"/>
    <property type="molecule type" value="Genomic_DNA"/>
</dbReference>
<evidence type="ECO:0000259" key="3">
    <source>
        <dbReference type="Pfam" id="PF11938"/>
    </source>
</evidence>
<protein>
    <recommendedName>
        <fullName evidence="3">DUF3456 domain-containing protein</fullName>
    </recommendedName>
</protein>
<organism evidence="4 5">
    <name type="scientific">Volvox africanus</name>
    <dbReference type="NCBI Taxonomy" id="51714"/>
    <lineage>
        <taxon>Eukaryota</taxon>
        <taxon>Viridiplantae</taxon>
        <taxon>Chlorophyta</taxon>
        <taxon>core chlorophytes</taxon>
        <taxon>Chlorophyceae</taxon>
        <taxon>CS clade</taxon>
        <taxon>Chlamydomonadales</taxon>
        <taxon>Volvocaceae</taxon>
        <taxon>Volvox</taxon>
    </lineage>
</organism>
<comment type="caution">
    <text evidence="4">The sequence shown here is derived from an EMBL/GenBank/DDBJ whole genome shotgun (WGS) entry which is preliminary data.</text>
</comment>
<keyword evidence="5" id="KW-1185">Reference proteome</keyword>
<dbReference type="Proteomes" id="UP001165090">
    <property type="component" value="Unassembled WGS sequence"/>
</dbReference>
<gene>
    <name evidence="4" type="ORF">VaNZ11_010058</name>
</gene>
<accession>A0ABQ5S9K1</accession>
<dbReference type="InterPro" id="IPR021852">
    <property type="entry name" value="DUF3456"/>
</dbReference>
<evidence type="ECO:0000313" key="4">
    <source>
        <dbReference type="EMBL" id="GLI66296.1"/>
    </source>
</evidence>
<feature type="signal peptide" evidence="2">
    <location>
        <begin position="1"/>
        <end position="21"/>
    </location>
</feature>
<dbReference type="Pfam" id="PF11938">
    <property type="entry name" value="DUF3456"/>
    <property type="match status" value="1"/>
</dbReference>
<name>A0ABQ5S9K1_9CHLO</name>
<feature type="compositionally biased region" description="Low complexity" evidence="1">
    <location>
        <begin position="183"/>
        <end position="192"/>
    </location>
</feature>
<reference evidence="4 5" key="1">
    <citation type="journal article" date="2023" name="IScience">
        <title>Expanded male sex-determining region conserved during the evolution of homothallism in the green alga Volvox.</title>
        <authorList>
            <person name="Yamamoto K."/>
            <person name="Matsuzaki R."/>
            <person name="Mahakham W."/>
            <person name="Heman W."/>
            <person name="Sekimoto H."/>
            <person name="Kawachi M."/>
            <person name="Minakuchi Y."/>
            <person name="Toyoda A."/>
            <person name="Nozaki H."/>
        </authorList>
    </citation>
    <scope>NUCLEOTIDE SEQUENCE [LARGE SCALE GENOMIC DNA]</scope>
    <source>
        <strain evidence="4 5">NIES-4468</strain>
    </source>
</reference>